<proteinExistence type="predicted"/>
<protein>
    <submittedName>
        <fullName evidence="2">Uncharacterized protein</fullName>
    </submittedName>
</protein>
<feature type="region of interest" description="Disordered" evidence="1">
    <location>
        <begin position="72"/>
        <end position="99"/>
    </location>
</feature>
<dbReference type="EMBL" id="GDHC01014505">
    <property type="protein sequence ID" value="JAQ04124.1"/>
    <property type="molecule type" value="Transcribed_RNA"/>
</dbReference>
<organism evidence="2">
    <name type="scientific">Lygus hesperus</name>
    <name type="common">Western plant bug</name>
    <dbReference type="NCBI Taxonomy" id="30085"/>
    <lineage>
        <taxon>Eukaryota</taxon>
        <taxon>Metazoa</taxon>
        <taxon>Ecdysozoa</taxon>
        <taxon>Arthropoda</taxon>
        <taxon>Hexapoda</taxon>
        <taxon>Insecta</taxon>
        <taxon>Pterygota</taxon>
        <taxon>Neoptera</taxon>
        <taxon>Paraneoptera</taxon>
        <taxon>Hemiptera</taxon>
        <taxon>Heteroptera</taxon>
        <taxon>Panheteroptera</taxon>
        <taxon>Cimicomorpha</taxon>
        <taxon>Miridae</taxon>
        <taxon>Mirini</taxon>
        <taxon>Lygus</taxon>
    </lineage>
</organism>
<dbReference type="EMBL" id="GBHO01044132">
    <property type="protein sequence ID" value="JAF99471.1"/>
    <property type="molecule type" value="Transcribed_RNA"/>
</dbReference>
<feature type="compositionally biased region" description="Basic and acidic residues" evidence="1">
    <location>
        <begin position="72"/>
        <end position="94"/>
    </location>
</feature>
<feature type="region of interest" description="Disordered" evidence="1">
    <location>
        <begin position="1"/>
        <end position="21"/>
    </location>
</feature>
<name>A0A0A9VT11_LYGHE</name>
<accession>A0A0A9VT11</accession>
<evidence type="ECO:0000313" key="2">
    <source>
        <dbReference type="EMBL" id="JAF99471.1"/>
    </source>
</evidence>
<reference evidence="3" key="3">
    <citation type="journal article" date="2016" name="Gigascience">
        <title>De novo construction of an expanded transcriptome assembly for the western tarnished plant bug, Lygus hesperus.</title>
        <authorList>
            <person name="Tassone E.E."/>
            <person name="Geib S.M."/>
            <person name="Hall B."/>
            <person name="Fabrick J.A."/>
            <person name="Brent C.S."/>
            <person name="Hull J.J."/>
        </authorList>
    </citation>
    <scope>NUCLEOTIDE SEQUENCE</scope>
</reference>
<feature type="non-terminal residue" evidence="2">
    <location>
        <position position="1"/>
    </location>
</feature>
<gene>
    <name evidence="2" type="ORF">CM83_78879</name>
    <name evidence="3" type="ORF">g.59742</name>
</gene>
<reference evidence="2" key="2">
    <citation type="submission" date="2014-07" db="EMBL/GenBank/DDBJ databases">
        <authorList>
            <person name="Hull J."/>
        </authorList>
    </citation>
    <scope>NUCLEOTIDE SEQUENCE</scope>
</reference>
<feature type="compositionally biased region" description="Low complexity" evidence="1">
    <location>
        <begin position="1"/>
        <end position="12"/>
    </location>
</feature>
<reference evidence="2" key="1">
    <citation type="journal article" date="2014" name="PLoS ONE">
        <title>Transcriptome-Based Identification of ABC Transporters in the Western Tarnished Plant Bug Lygus hesperus.</title>
        <authorList>
            <person name="Hull J.J."/>
            <person name="Chaney K."/>
            <person name="Geib S.M."/>
            <person name="Fabrick J.A."/>
            <person name="Brent C.S."/>
            <person name="Walsh D."/>
            <person name="Lavine L.C."/>
        </authorList>
    </citation>
    <scope>NUCLEOTIDE SEQUENCE</scope>
</reference>
<dbReference type="AlphaFoldDB" id="A0A0A9VT11"/>
<sequence length="116" mass="13913">QQQQQQQQSQQQITTLKTHHILHNRMDSQEIKHEVLDNQSILMRHLELAEAQKSQQQQPQQQLQHIKQNHHILHDRQVSPVERPEVSLKHRNMEQMDSTQTSMMRHLDHNLAHNPQ</sequence>
<evidence type="ECO:0000256" key="1">
    <source>
        <dbReference type="SAM" id="MobiDB-lite"/>
    </source>
</evidence>
<evidence type="ECO:0000313" key="3">
    <source>
        <dbReference type="EMBL" id="JAQ04124.1"/>
    </source>
</evidence>